<dbReference type="Pfam" id="PF05731">
    <property type="entry name" value="TROVE"/>
    <property type="match status" value="1"/>
</dbReference>
<evidence type="ECO:0000313" key="9">
    <source>
        <dbReference type="Proteomes" id="UP000320176"/>
    </source>
</evidence>
<dbReference type="InterPro" id="IPR036465">
    <property type="entry name" value="vWFA_dom_sf"/>
</dbReference>
<dbReference type="GO" id="GO:0046872">
    <property type="term" value="F:metal ion binding"/>
    <property type="evidence" value="ECO:0007669"/>
    <property type="project" value="UniProtKB-KW"/>
</dbReference>
<dbReference type="Gene3D" id="3.40.50.410">
    <property type="entry name" value="von Willebrand factor, type A domain"/>
    <property type="match status" value="1"/>
</dbReference>
<organism evidence="8 9">
    <name type="scientific">Stieleria varia</name>
    <dbReference type="NCBI Taxonomy" id="2528005"/>
    <lineage>
        <taxon>Bacteria</taxon>
        <taxon>Pseudomonadati</taxon>
        <taxon>Planctomycetota</taxon>
        <taxon>Planctomycetia</taxon>
        <taxon>Pirellulales</taxon>
        <taxon>Pirellulaceae</taxon>
        <taxon>Stieleria</taxon>
    </lineage>
</organism>
<dbReference type="PANTHER" id="PTHR14202">
    <property type="entry name" value="60 KDA RIBONUCLEOPROTEIN SSA/RO"/>
    <property type="match status" value="1"/>
</dbReference>
<proteinExistence type="inferred from homology"/>
<keyword evidence="4" id="KW-0479">Metal-binding</keyword>
<name>A0A5C6AUK3_9BACT</name>
<evidence type="ECO:0000256" key="1">
    <source>
        <dbReference type="ARBA" id="ARBA00004496"/>
    </source>
</evidence>
<keyword evidence="6" id="KW-0687">Ribonucleoprotein</keyword>
<dbReference type="InterPro" id="IPR008858">
    <property type="entry name" value="TROVE_dom"/>
</dbReference>
<evidence type="ECO:0000256" key="4">
    <source>
        <dbReference type="ARBA" id="ARBA00022723"/>
    </source>
</evidence>
<evidence type="ECO:0000313" key="8">
    <source>
        <dbReference type="EMBL" id="TWU02879.1"/>
    </source>
</evidence>
<protein>
    <recommendedName>
        <fullName evidence="7">TROVE domain-containing protein</fullName>
    </recommendedName>
</protein>
<feature type="domain" description="TROVE" evidence="7">
    <location>
        <begin position="19"/>
        <end position="343"/>
    </location>
</feature>
<dbReference type="Proteomes" id="UP000320176">
    <property type="component" value="Unassembled WGS sequence"/>
</dbReference>
<gene>
    <name evidence="8" type="ORF">Pla52n_39390</name>
</gene>
<dbReference type="GO" id="GO:1990904">
    <property type="term" value="C:ribonucleoprotein complex"/>
    <property type="evidence" value="ECO:0007669"/>
    <property type="project" value="UniProtKB-KW"/>
</dbReference>
<dbReference type="InterPro" id="IPR040322">
    <property type="entry name" value="TROVE2"/>
</dbReference>
<comment type="similarity">
    <text evidence="2">Belongs to the Ro 60 kDa family.</text>
</comment>
<dbReference type="SUPFAM" id="SSF53300">
    <property type="entry name" value="vWA-like"/>
    <property type="match status" value="1"/>
</dbReference>
<comment type="subcellular location">
    <subcellularLocation>
        <location evidence="1">Cytoplasm</location>
    </subcellularLocation>
</comment>
<dbReference type="SUPFAM" id="SSF140864">
    <property type="entry name" value="TROVE domain-like"/>
    <property type="match status" value="1"/>
</dbReference>
<keyword evidence="3" id="KW-0963">Cytoplasm</keyword>
<evidence type="ECO:0000256" key="5">
    <source>
        <dbReference type="ARBA" id="ARBA00022884"/>
    </source>
</evidence>
<dbReference type="PROSITE" id="PS50988">
    <property type="entry name" value="TROVE"/>
    <property type="match status" value="1"/>
</dbReference>
<evidence type="ECO:0000259" key="7">
    <source>
        <dbReference type="PROSITE" id="PS50988"/>
    </source>
</evidence>
<comment type="caution">
    <text evidence="8">The sequence shown here is derived from an EMBL/GenBank/DDBJ whole genome shotgun (WGS) entry which is preliminary data.</text>
</comment>
<evidence type="ECO:0000256" key="2">
    <source>
        <dbReference type="ARBA" id="ARBA00007814"/>
    </source>
</evidence>
<evidence type="ECO:0000256" key="6">
    <source>
        <dbReference type="ARBA" id="ARBA00023274"/>
    </source>
</evidence>
<dbReference type="EMBL" id="SJPN01000004">
    <property type="protein sequence ID" value="TWU02879.1"/>
    <property type="molecule type" value="Genomic_DNA"/>
</dbReference>
<dbReference type="GO" id="GO:0005737">
    <property type="term" value="C:cytoplasm"/>
    <property type="evidence" value="ECO:0007669"/>
    <property type="project" value="UniProtKB-SubCell"/>
</dbReference>
<accession>A0A5C6AUK3</accession>
<sequence>MANKSLFSSITSVLPRATTVNEAGGPAYKFPAKHALAQLAATGTFGNVYYATASDQLDQLRKLIDEVDDNEYLAKLAVYSRERAYMKDMPAALLVTLSTRDTALMHKVFDRVADNGRVLRTVFQMVRSGQFGRKGLSSSLQRAFQRWLNEASVGKLLSASIGNDPSLRDVLRMARPTPKDNVRRALFGWLTDKEVDKWAPATEADLPTEVQSLCAFRAAETEEAQALIAGELVVRWDLLADAAKGPVVWKAIARQMGPQALRMNLNTLLRHDVFQNGNKPDNEMIDYVAGRIADPEAIRRSRQFPYQFLAAYLNAADEVPHKIKSALHDAAEIACGNIPQLPAPVIIGLDTSGSMGCSVTGLHGRGRASKMRCVDVAALFAAAILRRNPNSVVIPFDTQAYDLYGKGAKIDSSDSILSLSARLSKYGGGGTDVSLPLRVANGECEANKRYAKRTFAGIVLVSDNESWINSGRVYGYGRGGSTGVMTEWEKFKKIQRGHGIADPKLVCIDIAPYGNTQAPEPDGKGGRQDILNIGGFSDAVFNVVSNFLESDTDRFVREVEAVEL</sequence>
<keyword evidence="9" id="KW-1185">Reference proteome</keyword>
<dbReference type="PANTHER" id="PTHR14202:SF0">
    <property type="entry name" value="RNA-BINDING PROTEIN RO60"/>
    <property type="match status" value="1"/>
</dbReference>
<dbReference type="InterPro" id="IPR037214">
    <property type="entry name" value="TROVE_dom_sf"/>
</dbReference>
<dbReference type="RefSeq" id="WP_146521122.1">
    <property type="nucleotide sequence ID" value="NZ_CP151726.1"/>
</dbReference>
<keyword evidence="5" id="KW-0694">RNA-binding</keyword>
<dbReference type="AlphaFoldDB" id="A0A5C6AUK3"/>
<evidence type="ECO:0000256" key="3">
    <source>
        <dbReference type="ARBA" id="ARBA00022490"/>
    </source>
</evidence>
<dbReference type="GO" id="GO:0003723">
    <property type="term" value="F:RNA binding"/>
    <property type="evidence" value="ECO:0007669"/>
    <property type="project" value="UniProtKB-KW"/>
</dbReference>
<dbReference type="OrthoDB" id="208855at2"/>
<reference evidence="8 9" key="1">
    <citation type="submission" date="2019-02" db="EMBL/GenBank/DDBJ databases">
        <title>Deep-cultivation of Planctomycetes and their phenomic and genomic characterization uncovers novel biology.</title>
        <authorList>
            <person name="Wiegand S."/>
            <person name="Jogler M."/>
            <person name="Boedeker C."/>
            <person name="Pinto D."/>
            <person name="Vollmers J."/>
            <person name="Rivas-Marin E."/>
            <person name="Kohn T."/>
            <person name="Peeters S.H."/>
            <person name="Heuer A."/>
            <person name="Rast P."/>
            <person name="Oberbeckmann S."/>
            <person name="Bunk B."/>
            <person name="Jeske O."/>
            <person name="Meyerdierks A."/>
            <person name="Storesund J.E."/>
            <person name="Kallscheuer N."/>
            <person name="Luecker S."/>
            <person name="Lage O.M."/>
            <person name="Pohl T."/>
            <person name="Merkel B.J."/>
            <person name="Hornburger P."/>
            <person name="Mueller R.-W."/>
            <person name="Bruemmer F."/>
            <person name="Labrenz M."/>
            <person name="Spormann A.M."/>
            <person name="Op Den Camp H."/>
            <person name="Overmann J."/>
            <person name="Amann R."/>
            <person name="Jetten M.S.M."/>
            <person name="Mascher T."/>
            <person name="Medema M.H."/>
            <person name="Devos D.P."/>
            <person name="Kaster A.-K."/>
            <person name="Ovreas L."/>
            <person name="Rohde M."/>
            <person name="Galperin M.Y."/>
            <person name="Jogler C."/>
        </authorList>
    </citation>
    <scope>NUCLEOTIDE SEQUENCE [LARGE SCALE GENOMIC DNA]</scope>
    <source>
        <strain evidence="8 9">Pla52n</strain>
    </source>
</reference>